<reference evidence="1" key="1">
    <citation type="submission" date="2020-03" db="EMBL/GenBank/DDBJ databases">
        <title>The deep terrestrial virosphere.</title>
        <authorList>
            <person name="Holmfeldt K."/>
            <person name="Nilsson E."/>
            <person name="Simone D."/>
            <person name="Lopez-Fernandez M."/>
            <person name="Wu X."/>
            <person name="de Brujin I."/>
            <person name="Lundin D."/>
            <person name="Andersson A."/>
            <person name="Bertilsson S."/>
            <person name="Dopson M."/>
        </authorList>
    </citation>
    <scope>NUCLEOTIDE SEQUENCE</scope>
    <source>
        <strain evidence="1">TM448A03825</strain>
    </source>
</reference>
<sequence length="89" mass="10680">MKKYFQTWHYVSRIKRRVPFIGKPIVKIIQFICGIFGHELSKTEWGYGGGEYADRWCRWCNKLIQVPKTEIQFAFKDAELMKHIGLERK</sequence>
<evidence type="ECO:0000313" key="1">
    <source>
        <dbReference type="EMBL" id="QJA53729.1"/>
    </source>
</evidence>
<protein>
    <submittedName>
        <fullName evidence="1">Uncharacterized protein</fullName>
    </submittedName>
</protein>
<dbReference type="EMBL" id="MT144445">
    <property type="protein sequence ID" value="QJA53729.1"/>
    <property type="molecule type" value="Genomic_DNA"/>
</dbReference>
<organism evidence="1">
    <name type="scientific">viral metagenome</name>
    <dbReference type="NCBI Taxonomy" id="1070528"/>
    <lineage>
        <taxon>unclassified sequences</taxon>
        <taxon>metagenomes</taxon>
        <taxon>organismal metagenomes</taxon>
    </lineage>
</organism>
<gene>
    <name evidence="1" type="ORF">TM448A03825_0014</name>
</gene>
<proteinExistence type="predicted"/>
<accession>A0A6H2A1W8</accession>
<name>A0A6H2A1W8_9ZZZZ</name>
<dbReference type="AlphaFoldDB" id="A0A6H2A1W8"/>